<dbReference type="GeneID" id="72430625"/>
<dbReference type="RefSeq" id="WP_011244647.1">
    <property type="nucleotide sequence ID" value="NC_006576.1"/>
</dbReference>
<reference evidence="1 2" key="1">
    <citation type="journal article" date="2007" name="Photosyn. Res.">
        <title>Complete nucleotide sequence of the freshwater unicellular cyanobacterium Synechococcus elongatus PCC 6301 chromosome: gene content and organization.</title>
        <authorList>
            <person name="Sugita C."/>
            <person name="Ogata K."/>
            <person name="Shikata M."/>
            <person name="Jikuya H."/>
            <person name="Takano J."/>
            <person name="Furumichi M."/>
            <person name="Kanehisa M."/>
            <person name="Omata T."/>
            <person name="Sugiura M."/>
            <person name="Sugita M."/>
        </authorList>
    </citation>
    <scope>NUCLEOTIDE SEQUENCE [LARGE SCALE GENOMIC DNA]</scope>
    <source>
        <strain evidence="2">ATCC 27144 / PCC 6301 / SAUG 1402/1</strain>
    </source>
</reference>
<sequence>MINILRQYVLPLLIVLTFFVALVAVSARAFLPDDMSAPAPIEPAAVLLWR</sequence>
<evidence type="ECO:0000313" key="2">
    <source>
        <dbReference type="Proteomes" id="UP000001175"/>
    </source>
</evidence>
<dbReference type="eggNOG" id="ENOG5030VDM">
    <property type="taxonomic scope" value="Bacteria"/>
</dbReference>
<evidence type="ECO:0000313" key="1">
    <source>
        <dbReference type="EMBL" id="BAD80527.1"/>
    </source>
</evidence>
<protein>
    <submittedName>
        <fullName evidence="1">Uncharacterized protein</fullName>
    </submittedName>
</protein>
<dbReference type="KEGG" id="syc:syc2337_d"/>
<proteinExistence type="predicted"/>
<organism evidence="1 2">
    <name type="scientific">Synechococcus sp. (strain ATCC 27144 / PCC 6301 / SAUG 1402/1)</name>
    <name type="common">Anacystis nidulans</name>
    <dbReference type="NCBI Taxonomy" id="269084"/>
    <lineage>
        <taxon>Bacteria</taxon>
        <taxon>Bacillati</taxon>
        <taxon>Cyanobacteriota</taxon>
        <taxon>Cyanophyceae</taxon>
        <taxon>Synechococcales</taxon>
        <taxon>Synechococcaceae</taxon>
        <taxon>Synechococcus</taxon>
    </lineage>
</organism>
<accession>A0A0H3K536</accession>
<dbReference type="Proteomes" id="UP000001175">
    <property type="component" value="Chromosome"/>
</dbReference>
<name>A0A0H3K536_SYNP6</name>
<dbReference type="EMBL" id="AP008231">
    <property type="protein sequence ID" value="BAD80527.1"/>
    <property type="molecule type" value="Genomic_DNA"/>
</dbReference>
<gene>
    <name evidence="1" type="ordered locus">syc2337_d</name>
</gene>
<dbReference type="AlphaFoldDB" id="A0A0H3K536"/>